<dbReference type="SMART" id="SM00388">
    <property type="entry name" value="HisKA"/>
    <property type="match status" value="1"/>
</dbReference>
<dbReference type="Proteomes" id="UP000243338">
    <property type="component" value="Unassembled WGS sequence"/>
</dbReference>
<dbReference type="FunFam" id="3.30.565.10:FF:000023">
    <property type="entry name" value="PAS domain-containing sensor histidine kinase"/>
    <property type="match status" value="1"/>
</dbReference>
<dbReference type="STRING" id="1353158.SAMN04488587_0724"/>
<dbReference type="Pfam" id="PF00512">
    <property type="entry name" value="HisKA"/>
    <property type="match status" value="1"/>
</dbReference>
<keyword evidence="6" id="KW-0808">Transferase</keyword>
<dbReference type="GO" id="GO:0005524">
    <property type="term" value="F:ATP binding"/>
    <property type="evidence" value="ECO:0007669"/>
    <property type="project" value="UniProtKB-KW"/>
</dbReference>
<dbReference type="InterPro" id="IPR003594">
    <property type="entry name" value="HATPase_dom"/>
</dbReference>
<dbReference type="EC" id="2.7.13.3" evidence="3"/>
<evidence type="ECO:0000256" key="8">
    <source>
        <dbReference type="ARBA" id="ARBA00022777"/>
    </source>
</evidence>
<dbReference type="CDD" id="cd00082">
    <property type="entry name" value="HisKA"/>
    <property type="match status" value="1"/>
</dbReference>
<comment type="subcellular location">
    <subcellularLocation>
        <location evidence="2">Cell membrane</location>
    </subcellularLocation>
</comment>
<keyword evidence="5" id="KW-0597">Phosphoprotein</keyword>
<keyword evidence="9" id="KW-0067">ATP-binding</keyword>
<evidence type="ECO:0000256" key="10">
    <source>
        <dbReference type="ARBA" id="ARBA00023012"/>
    </source>
</evidence>
<dbReference type="InterPro" id="IPR000014">
    <property type="entry name" value="PAS"/>
</dbReference>
<evidence type="ECO:0000259" key="14">
    <source>
        <dbReference type="PROSITE" id="PS50113"/>
    </source>
</evidence>
<keyword evidence="4" id="KW-1003">Cell membrane</keyword>
<dbReference type="SUPFAM" id="SSF55785">
    <property type="entry name" value="PYP-like sensor domain (PAS domain)"/>
    <property type="match status" value="1"/>
</dbReference>
<feature type="domain" description="PAS" evidence="13">
    <location>
        <begin position="166"/>
        <end position="236"/>
    </location>
</feature>
<keyword evidence="16" id="KW-1185">Reference proteome</keyword>
<dbReference type="GO" id="GO:0009927">
    <property type="term" value="F:histidine phosphotransfer kinase activity"/>
    <property type="evidence" value="ECO:0007669"/>
    <property type="project" value="TreeGrafter"/>
</dbReference>
<dbReference type="SUPFAM" id="SSF47384">
    <property type="entry name" value="Homodimeric domain of signal transducing histidine kinase"/>
    <property type="match status" value="1"/>
</dbReference>
<evidence type="ECO:0000313" key="16">
    <source>
        <dbReference type="Proteomes" id="UP000243338"/>
    </source>
</evidence>
<name>A0A1H9YP76_9EURY</name>
<dbReference type="AlphaFoldDB" id="A0A1H9YP76"/>
<keyword evidence="11" id="KW-0472">Membrane</keyword>
<dbReference type="InterPro" id="IPR036097">
    <property type="entry name" value="HisK_dim/P_sf"/>
</dbReference>
<proteinExistence type="predicted"/>
<keyword evidence="8" id="KW-0418">Kinase</keyword>
<evidence type="ECO:0000256" key="9">
    <source>
        <dbReference type="ARBA" id="ARBA00022840"/>
    </source>
</evidence>
<comment type="catalytic activity">
    <reaction evidence="1">
        <text>ATP + protein L-histidine = ADP + protein N-phospho-L-histidine.</text>
        <dbReference type="EC" id="2.7.13.3"/>
    </reaction>
</comment>
<gene>
    <name evidence="15" type="ORF">SAMN04488587_0724</name>
</gene>
<feature type="domain" description="PAC" evidence="14">
    <location>
        <begin position="239"/>
        <end position="291"/>
    </location>
</feature>
<dbReference type="NCBIfam" id="TIGR00229">
    <property type="entry name" value="sensory_box"/>
    <property type="match status" value="1"/>
</dbReference>
<evidence type="ECO:0000256" key="3">
    <source>
        <dbReference type="ARBA" id="ARBA00012438"/>
    </source>
</evidence>
<dbReference type="SUPFAM" id="SSF55874">
    <property type="entry name" value="ATPase domain of HSP90 chaperone/DNA topoisomerase II/histidine kinase"/>
    <property type="match status" value="1"/>
</dbReference>
<dbReference type="PANTHER" id="PTHR43047:SF72">
    <property type="entry name" value="OSMOSENSING HISTIDINE PROTEIN KINASE SLN1"/>
    <property type="match status" value="1"/>
</dbReference>
<dbReference type="GO" id="GO:0000155">
    <property type="term" value="F:phosphorelay sensor kinase activity"/>
    <property type="evidence" value="ECO:0007669"/>
    <property type="project" value="InterPro"/>
</dbReference>
<dbReference type="Gene3D" id="3.30.565.10">
    <property type="entry name" value="Histidine kinase-like ATPase, C-terminal domain"/>
    <property type="match status" value="1"/>
</dbReference>
<dbReference type="Pfam" id="PF13426">
    <property type="entry name" value="PAS_9"/>
    <property type="match status" value="1"/>
</dbReference>
<dbReference type="PROSITE" id="PS50112">
    <property type="entry name" value="PAS"/>
    <property type="match status" value="1"/>
</dbReference>
<accession>A0A1H9YP76</accession>
<dbReference type="RefSeq" id="WP_091689006.1">
    <property type="nucleotide sequence ID" value="NZ_CAAGSJ010000003.1"/>
</dbReference>
<organism evidence="15 16">
    <name type="scientific">Methanococcoides vulcani</name>
    <dbReference type="NCBI Taxonomy" id="1353158"/>
    <lineage>
        <taxon>Archaea</taxon>
        <taxon>Methanobacteriati</taxon>
        <taxon>Methanobacteriota</taxon>
        <taxon>Stenosarchaea group</taxon>
        <taxon>Methanomicrobia</taxon>
        <taxon>Methanosarcinales</taxon>
        <taxon>Methanosarcinaceae</taxon>
        <taxon>Methanococcoides</taxon>
    </lineage>
</organism>
<dbReference type="FunFam" id="1.10.287.130:FF:000038">
    <property type="entry name" value="Sensory transduction histidine kinase"/>
    <property type="match status" value="1"/>
</dbReference>
<dbReference type="InterPro" id="IPR035965">
    <property type="entry name" value="PAS-like_dom_sf"/>
</dbReference>
<evidence type="ECO:0000256" key="6">
    <source>
        <dbReference type="ARBA" id="ARBA00022679"/>
    </source>
</evidence>
<dbReference type="InterPro" id="IPR004358">
    <property type="entry name" value="Sig_transdc_His_kin-like_C"/>
</dbReference>
<dbReference type="CDD" id="cd00130">
    <property type="entry name" value="PAS"/>
    <property type="match status" value="1"/>
</dbReference>
<dbReference type="GO" id="GO:0005886">
    <property type="term" value="C:plasma membrane"/>
    <property type="evidence" value="ECO:0007669"/>
    <property type="project" value="UniProtKB-SubCell"/>
</dbReference>
<evidence type="ECO:0000256" key="7">
    <source>
        <dbReference type="ARBA" id="ARBA00022741"/>
    </source>
</evidence>
<reference evidence="16" key="1">
    <citation type="submission" date="2016-10" db="EMBL/GenBank/DDBJ databases">
        <authorList>
            <person name="Varghese N."/>
            <person name="Submissions S."/>
        </authorList>
    </citation>
    <scope>NUCLEOTIDE SEQUENCE [LARGE SCALE GENOMIC DNA]</scope>
    <source>
        <strain evidence="16">SLH 33</strain>
    </source>
</reference>
<dbReference type="InterPro" id="IPR003661">
    <property type="entry name" value="HisK_dim/P_dom"/>
</dbReference>
<dbReference type="Gene3D" id="1.10.287.130">
    <property type="match status" value="1"/>
</dbReference>
<keyword evidence="7" id="KW-0547">Nucleotide-binding</keyword>
<dbReference type="InterPro" id="IPR000700">
    <property type="entry name" value="PAS-assoc_C"/>
</dbReference>
<evidence type="ECO:0000259" key="13">
    <source>
        <dbReference type="PROSITE" id="PS50112"/>
    </source>
</evidence>
<dbReference type="OrthoDB" id="342253at2157"/>
<evidence type="ECO:0000256" key="2">
    <source>
        <dbReference type="ARBA" id="ARBA00004236"/>
    </source>
</evidence>
<keyword evidence="10" id="KW-0902">Two-component regulatory system</keyword>
<dbReference type="EMBL" id="FOHQ01000001">
    <property type="protein sequence ID" value="SES70934.1"/>
    <property type="molecule type" value="Genomic_DNA"/>
</dbReference>
<feature type="domain" description="Histidine kinase" evidence="12">
    <location>
        <begin position="309"/>
        <end position="526"/>
    </location>
</feature>
<evidence type="ECO:0000256" key="5">
    <source>
        <dbReference type="ARBA" id="ARBA00022553"/>
    </source>
</evidence>
<protein>
    <recommendedName>
        <fullName evidence="3">histidine kinase</fullName>
        <ecNumber evidence="3">2.7.13.3</ecNumber>
    </recommendedName>
</protein>
<evidence type="ECO:0000259" key="12">
    <source>
        <dbReference type="PROSITE" id="PS50109"/>
    </source>
</evidence>
<evidence type="ECO:0000313" key="15">
    <source>
        <dbReference type="EMBL" id="SES70934.1"/>
    </source>
</evidence>
<dbReference type="PRINTS" id="PR00344">
    <property type="entry name" value="BCTRLSENSOR"/>
</dbReference>
<dbReference type="PANTHER" id="PTHR43047">
    <property type="entry name" value="TWO-COMPONENT HISTIDINE PROTEIN KINASE"/>
    <property type="match status" value="1"/>
</dbReference>
<evidence type="ECO:0000256" key="1">
    <source>
        <dbReference type="ARBA" id="ARBA00000085"/>
    </source>
</evidence>
<evidence type="ECO:0000256" key="11">
    <source>
        <dbReference type="ARBA" id="ARBA00023136"/>
    </source>
</evidence>
<evidence type="ECO:0000256" key="4">
    <source>
        <dbReference type="ARBA" id="ARBA00022475"/>
    </source>
</evidence>
<sequence>MISKRECERSSCVMVNSNDLVDVEVITTSDAIDVPEKQGQGSSTRMDIVQYLHSVSKVVNDASSLDAGFQQIVKMVPCGMQNSSIACSRIIFDDLMFQSDNFEISRWKYASEIFVDGAVHGSLEVYYLEELPGPDGGSFLKEDEDIVDYISDCLGKFVERILVAKDLNIFKSISDNANYGIAVLDMKGSLLYLNEAFASMHDHSLEDVLGDHFLMFYNEEQVPRLKYLRDKLLNNGHFQQEGVWHMRKNGSIFPAMLDSHVIFDQDNVPSNLSVMLHDVSEAKKAEDTLKRAQAIEDAANCSKSEFLANVSHELRTPLNSIIGFSEILLDGRCGDLTDVQRRYLQNVSKNGNHLSEIINDILEISMIEAGKEEAKFEKFSIIPAFMEVRDSIMHSILKKDVSFSYDMDSELPQINADKAKFRHIIYNLLSNAVKFTSEGGNVNVEAKTLGEMMHIIIKDDGIGIPKEQLPHLYDKFYQVDGSTKRLYSGTGLGLALTKKLVSLHEGQMWVESEQGKGTTVHVMLPI</sequence>
<dbReference type="SMART" id="SM00091">
    <property type="entry name" value="PAS"/>
    <property type="match status" value="1"/>
</dbReference>
<dbReference type="InterPro" id="IPR036890">
    <property type="entry name" value="HATPase_C_sf"/>
</dbReference>
<dbReference type="Gene3D" id="3.30.450.20">
    <property type="entry name" value="PAS domain"/>
    <property type="match status" value="1"/>
</dbReference>
<dbReference type="SMART" id="SM00387">
    <property type="entry name" value="HATPase_c"/>
    <property type="match status" value="1"/>
</dbReference>
<dbReference type="InterPro" id="IPR005467">
    <property type="entry name" value="His_kinase_dom"/>
</dbReference>
<dbReference type="Pfam" id="PF02518">
    <property type="entry name" value="HATPase_c"/>
    <property type="match status" value="1"/>
</dbReference>
<dbReference type="PROSITE" id="PS50113">
    <property type="entry name" value="PAC"/>
    <property type="match status" value="1"/>
</dbReference>
<dbReference type="PROSITE" id="PS50109">
    <property type="entry name" value="HIS_KIN"/>
    <property type="match status" value="1"/>
</dbReference>